<feature type="transmembrane region" description="Helical" evidence="7">
    <location>
        <begin position="327"/>
        <end position="348"/>
    </location>
</feature>
<comment type="subcellular location">
    <subcellularLocation>
        <location evidence="1">Cell membrane</location>
        <topology evidence="1">Multi-pass membrane protein</topology>
    </subcellularLocation>
</comment>
<dbReference type="AlphaFoldDB" id="U7R643"/>
<evidence type="ECO:0000256" key="7">
    <source>
        <dbReference type="SAM" id="Phobius"/>
    </source>
</evidence>
<name>U7R643_PHOTE</name>
<protein>
    <recommendedName>
        <fullName evidence="8">Type II secretion system protein GspF domain-containing protein</fullName>
    </recommendedName>
</protein>
<feature type="domain" description="Type II secretion system protein GspF" evidence="8">
    <location>
        <begin position="222"/>
        <end position="345"/>
    </location>
</feature>
<evidence type="ECO:0000256" key="2">
    <source>
        <dbReference type="ARBA" id="ARBA00005745"/>
    </source>
</evidence>
<keyword evidence="10" id="KW-1185">Reference proteome</keyword>
<comment type="caution">
    <text evidence="9">The sequence shown here is derived from an EMBL/GenBank/DDBJ whole genome shotgun (WGS) entry which is preliminary data.</text>
</comment>
<dbReference type="Proteomes" id="UP000017133">
    <property type="component" value="Unassembled WGS sequence"/>
</dbReference>
<dbReference type="RefSeq" id="WP_023043459.1">
    <property type="nucleotide sequence ID" value="NZ_AXDT01000012.1"/>
</dbReference>
<evidence type="ECO:0000256" key="4">
    <source>
        <dbReference type="ARBA" id="ARBA00022692"/>
    </source>
</evidence>
<dbReference type="PANTHER" id="PTHR30012">
    <property type="entry name" value="GENERAL SECRETION PATHWAY PROTEIN"/>
    <property type="match status" value="1"/>
</dbReference>
<evidence type="ECO:0000313" key="10">
    <source>
        <dbReference type="Proteomes" id="UP000017133"/>
    </source>
</evidence>
<evidence type="ECO:0000256" key="1">
    <source>
        <dbReference type="ARBA" id="ARBA00004651"/>
    </source>
</evidence>
<feature type="transmembrane region" description="Helical" evidence="7">
    <location>
        <begin position="166"/>
        <end position="190"/>
    </location>
</feature>
<proteinExistence type="inferred from homology"/>
<evidence type="ECO:0000256" key="6">
    <source>
        <dbReference type="ARBA" id="ARBA00023136"/>
    </source>
</evidence>
<reference evidence="9 10" key="1">
    <citation type="submission" date="2013-10" db="EMBL/GenBank/DDBJ databases">
        <title>Whole Genome Shotgun Sequence of Photorhabdus temperata J3.</title>
        <authorList>
            <person name="Park G.-S."/>
            <person name="Hong S.-J."/>
            <person name="Shin J.-H."/>
        </authorList>
    </citation>
    <scope>NUCLEOTIDE SEQUENCE [LARGE SCALE GENOMIC DNA]</scope>
    <source>
        <strain evidence="9 10">J3</strain>
    </source>
</reference>
<dbReference type="PATRIC" id="fig|1389415.4.peg.215"/>
<keyword evidence="4 7" id="KW-0812">Transmembrane</keyword>
<dbReference type="PANTHER" id="PTHR30012:SF0">
    <property type="entry name" value="TYPE II SECRETION SYSTEM PROTEIN F-RELATED"/>
    <property type="match status" value="1"/>
</dbReference>
<sequence length="355" mass="40212">MNRFERFIYQKTFSADDRSEIYDSFCQYLLDGVSAEDTFNKLIESYTRRGKNPGNPIAKILKECSDNLAGGYTLAQSFKEWLPEQELSIIESCDNAGRTSDGFKNARKVAEGTSRILSAVRSSVMITAYMVSLALGIISLFCVLLVPVLKQSVPLTQWNGFQLAIYYIYITLTGYYWVLIILAGSIFYLVSKSLPSWTGNIRFFADRFPPYSIYRRLHGATFILNVNAMISVGISMEETIKKMYESCQSDWMAERLEATMLAIESGEQNLGMALDVTEYEFPGEDAIIKMQSLFETSGSEDSLQRFAEKWLNKTIIGVEKTGDRVRIISLFACGIIISLLIVVMFDLIQRAFFFS</sequence>
<evidence type="ECO:0000256" key="5">
    <source>
        <dbReference type="ARBA" id="ARBA00022989"/>
    </source>
</evidence>
<keyword evidence="3" id="KW-1003">Cell membrane</keyword>
<organism evidence="9 10">
    <name type="scientific">Photorhabdus temperata J3</name>
    <dbReference type="NCBI Taxonomy" id="1389415"/>
    <lineage>
        <taxon>Bacteria</taxon>
        <taxon>Pseudomonadati</taxon>
        <taxon>Pseudomonadota</taxon>
        <taxon>Gammaproteobacteria</taxon>
        <taxon>Enterobacterales</taxon>
        <taxon>Morganellaceae</taxon>
        <taxon>Photorhabdus</taxon>
    </lineage>
</organism>
<dbReference type="GO" id="GO:0005886">
    <property type="term" value="C:plasma membrane"/>
    <property type="evidence" value="ECO:0007669"/>
    <property type="project" value="UniProtKB-SubCell"/>
</dbReference>
<comment type="similarity">
    <text evidence="2">Belongs to the GSP F family.</text>
</comment>
<gene>
    <name evidence="9" type="ORF">O185_01145</name>
</gene>
<keyword evidence="6 7" id="KW-0472">Membrane</keyword>
<dbReference type="InterPro" id="IPR018076">
    <property type="entry name" value="T2SS_GspF_dom"/>
</dbReference>
<evidence type="ECO:0000259" key="8">
    <source>
        <dbReference type="Pfam" id="PF00482"/>
    </source>
</evidence>
<dbReference type="EMBL" id="AXDT01000012">
    <property type="protein sequence ID" value="ERT14897.1"/>
    <property type="molecule type" value="Genomic_DNA"/>
</dbReference>
<evidence type="ECO:0000313" key="9">
    <source>
        <dbReference type="EMBL" id="ERT14897.1"/>
    </source>
</evidence>
<evidence type="ECO:0000256" key="3">
    <source>
        <dbReference type="ARBA" id="ARBA00022475"/>
    </source>
</evidence>
<dbReference type="InterPro" id="IPR003004">
    <property type="entry name" value="GspF/PilC"/>
</dbReference>
<keyword evidence="5 7" id="KW-1133">Transmembrane helix</keyword>
<dbReference type="Gene3D" id="1.20.81.30">
    <property type="entry name" value="Type II secretion system (T2SS), domain F"/>
    <property type="match status" value="1"/>
</dbReference>
<dbReference type="InterPro" id="IPR042094">
    <property type="entry name" value="T2SS_GspF_sf"/>
</dbReference>
<accession>U7R643</accession>
<feature type="transmembrane region" description="Helical" evidence="7">
    <location>
        <begin position="124"/>
        <end position="146"/>
    </location>
</feature>
<dbReference type="Pfam" id="PF00482">
    <property type="entry name" value="T2SSF"/>
    <property type="match status" value="1"/>
</dbReference>